<dbReference type="EMBL" id="LR865363">
    <property type="protein sequence ID" value="CAD2084008.1"/>
    <property type="molecule type" value="Genomic_DNA"/>
</dbReference>
<protein>
    <recommendedName>
        <fullName evidence="5">Fam-c protein</fullName>
    </recommendedName>
</protein>
<dbReference type="Proteomes" id="UP000515308">
    <property type="component" value="Chromosome PVLDE_01"/>
</dbReference>
<keyword evidence="2" id="KW-0732">Signal</keyword>
<proteinExistence type="predicted"/>
<gene>
    <name evidence="3" type="ORF">PVLDE_0101450</name>
</gene>
<evidence type="ECO:0000313" key="4">
    <source>
        <dbReference type="Proteomes" id="UP000515308"/>
    </source>
</evidence>
<evidence type="ECO:0000256" key="1">
    <source>
        <dbReference type="SAM" id="Coils"/>
    </source>
</evidence>
<keyword evidence="1" id="KW-0175">Coiled coil</keyword>
<dbReference type="AlphaFoldDB" id="A0A6V7RSY5"/>
<dbReference type="VEuPathDB" id="PlasmoDB:PVLDE_0101450"/>
<feature type="signal peptide" evidence="2">
    <location>
        <begin position="1"/>
        <end position="22"/>
    </location>
</feature>
<feature type="coiled-coil region" evidence="1">
    <location>
        <begin position="31"/>
        <end position="58"/>
    </location>
</feature>
<name>A0A6V7RSY5_PLAVN</name>
<evidence type="ECO:0008006" key="5">
    <source>
        <dbReference type="Google" id="ProtNLM"/>
    </source>
</evidence>
<organism evidence="3 4">
    <name type="scientific">Plasmodium vinckei lentum</name>
    <dbReference type="NCBI Taxonomy" id="138297"/>
    <lineage>
        <taxon>Eukaryota</taxon>
        <taxon>Sar</taxon>
        <taxon>Alveolata</taxon>
        <taxon>Apicomplexa</taxon>
        <taxon>Aconoidasida</taxon>
        <taxon>Haemosporida</taxon>
        <taxon>Plasmodiidae</taxon>
        <taxon>Plasmodium</taxon>
        <taxon>Plasmodium (Vinckeia)</taxon>
    </lineage>
</organism>
<evidence type="ECO:0000313" key="3">
    <source>
        <dbReference type="EMBL" id="CAD2084008.1"/>
    </source>
</evidence>
<feature type="chain" id="PRO_5028392908" description="Fam-c protein" evidence="2">
    <location>
        <begin position="23"/>
        <end position="63"/>
    </location>
</feature>
<accession>A0A6V7RSY5</accession>
<sequence length="63" mass="7648">MKKLFSWCTFFVIGTTIPLVLSTMSLCYVNIEKESKKIHSYNNEYRKKQRENIEMEQRKNQNK</sequence>
<evidence type="ECO:0000256" key="2">
    <source>
        <dbReference type="SAM" id="SignalP"/>
    </source>
</evidence>
<reference evidence="3 4" key="1">
    <citation type="submission" date="2020-08" db="EMBL/GenBank/DDBJ databases">
        <authorList>
            <person name="Ramaprasad A."/>
        </authorList>
    </citation>
    <scope>NUCLEOTIDE SEQUENCE [LARGE SCALE GENOMIC DNA]</scope>
</reference>